<accession>A0A848IYU1</accession>
<comment type="pathway">
    <text evidence="1">Carbohydrate acid metabolism.</text>
</comment>
<dbReference type="InterPro" id="IPR000887">
    <property type="entry name" value="Aldlse_KDPG_KHG"/>
</dbReference>
<organism evidence="6 7">
    <name type="scientific">Marinigracilibium pacificum</name>
    <dbReference type="NCBI Taxonomy" id="2729599"/>
    <lineage>
        <taxon>Bacteria</taxon>
        <taxon>Pseudomonadati</taxon>
        <taxon>Bacteroidota</taxon>
        <taxon>Cytophagia</taxon>
        <taxon>Cytophagales</taxon>
        <taxon>Flammeovirgaceae</taxon>
        <taxon>Marinigracilibium</taxon>
    </lineage>
</organism>
<comment type="subunit">
    <text evidence="3">Homotrimer.</text>
</comment>
<dbReference type="AlphaFoldDB" id="A0A848IYU1"/>
<evidence type="ECO:0000313" key="7">
    <source>
        <dbReference type="Proteomes" id="UP000559010"/>
    </source>
</evidence>
<dbReference type="Proteomes" id="UP000559010">
    <property type="component" value="Unassembled WGS sequence"/>
</dbReference>
<dbReference type="InterPro" id="IPR013785">
    <property type="entry name" value="Aldolase_TIM"/>
</dbReference>
<keyword evidence="4" id="KW-0456">Lyase</keyword>
<name>A0A848IYU1_9BACT</name>
<gene>
    <name evidence="6" type="ORF">HH304_14895</name>
</gene>
<evidence type="ECO:0000256" key="1">
    <source>
        <dbReference type="ARBA" id="ARBA00004761"/>
    </source>
</evidence>
<dbReference type="GO" id="GO:0016829">
    <property type="term" value="F:lyase activity"/>
    <property type="evidence" value="ECO:0007669"/>
    <property type="project" value="UniProtKB-KW"/>
</dbReference>
<dbReference type="SUPFAM" id="SSF51569">
    <property type="entry name" value="Aldolase"/>
    <property type="match status" value="1"/>
</dbReference>
<evidence type="ECO:0000256" key="3">
    <source>
        <dbReference type="ARBA" id="ARBA00011233"/>
    </source>
</evidence>
<evidence type="ECO:0000256" key="5">
    <source>
        <dbReference type="ARBA" id="ARBA00023277"/>
    </source>
</evidence>
<dbReference type="PANTHER" id="PTHR30246">
    <property type="entry name" value="2-KETO-3-DEOXY-6-PHOSPHOGLUCONATE ALDOLASE"/>
    <property type="match status" value="1"/>
</dbReference>
<dbReference type="EMBL" id="JABBNU010000009">
    <property type="protein sequence ID" value="NMM49693.1"/>
    <property type="molecule type" value="Genomic_DNA"/>
</dbReference>
<dbReference type="Pfam" id="PF01081">
    <property type="entry name" value="Aldolase"/>
    <property type="match status" value="1"/>
</dbReference>
<comment type="similarity">
    <text evidence="2">Belongs to the KHG/KDPG aldolase family.</text>
</comment>
<dbReference type="CDD" id="cd00452">
    <property type="entry name" value="KDPG_aldolase"/>
    <property type="match status" value="1"/>
</dbReference>
<comment type="caution">
    <text evidence="6">The sequence shown here is derived from an EMBL/GenBank/DDBJ whole genome shotgun (WGS) entry which is preliminary data.</text>
</comment>
<dbReference type="RefSeq" id="WP_169683045.1">
    <property type="nucleotide sequence ID" value="NZ_JABBNU010000009.1"/>
</dbReference>
<evidence type="ECO:0000256" key="4">
    <source>
        <dbReference type="ARBA" id="ARBA00023239"/>
    </source>
</evidence>
<evidence type="ECO:0000313" key="6">
    <source>
        <dbReference type="EMBL" id="NMM49693.1"/>
    </source>
</evidence>
<keyword evidence="5" id="KW-0119">Carbohydrate metabolism</keyword>
<protein>
    <submittedName>
        <fullName evidence="6">Bifunctional 4-hydroxy-2-oxoglutarate aldolase/2-dehydro-3-deoxy-phosphogluconate aldolase</fullName>
    </submittedName>
</protein>
<dbReference type="PANTHER" id="PTHR30246:SF1">
    <property type="entry name" value="2-DEHYDRO-3-DEOXY-6-PHOSPHOGALACTONATE ALDOLASE-RELATED"/>
    <property type="match status" value="1"/>
</dbReference>
<keyword evidence="7" id="KW-1185">Reference proteome</keyword>
<reference evidence="6 7" key="1">
    <citation type="submission" date="2020-04" db="EMBL/GenBank/DDBJ databases">
        <title>Flammeovirgaceae bacterium KN852 isolated from deep sea.</title>
        <authorList>
            <person name="Zhang D.-C."/>
        </authorList>
    </citation>
    <scope>NUCLEOTIDE SEQUENCE [LARGE SCALE GENOMIC DNA]</scope>
    <source>
        <strain evidence="6 7">KN852</strain>
    </source>
</reference>
<evidence type="ECO:0000256" key="2">
    <source>
        <dbReference type="ARBA" id="ARBA00006906"/>
    </source>
</evidence>
<dbReference type="Gene3D" id="3.20.20.70">
    <property type="entry name" value="Aldolase class I"/>
    <property type="match status" value="1"/>
</dbReference>
<proteinExistence type="inferred from homology"/>
<sequence>MNSELVKQHIDKTGVVPVFYHADKDVTINVVKAAYKAGLRAFEFTNRGPEALGVMKELINSRSEFPDMALGIGTIIDAKTALDYIKIGVDFIVAPILDEETAEVCKESNISWTPGCGTLTEVVKGNRLGADLIKLFPGNVIGSGFVKSVKSVIPHIDLMPTGGVKPTKESLAEWFDAGVYCVGMGSQLFNKEYLKNSNWDALENDMLNAVKIAQEIK</sequence>